<dbReference type="Gene3D" id="1.10.150.240">
    <property type="entry name" value="Putative phosphatase, domain 2"/>
    <property type="match status" value="1"/>
</dbReference>
<dbReference type="InterPro" id="IPR006439">
    <property type="entry name" value="HAD-SF_hydro_IA"/>
</dbReference>
<dbReference type="PANTHER" id="PTHR43481">
    <property type="entry name" value="FRUCTOSE-1-PHOSPHATE PHOSPHATASE"/>
    <property type="match status" value="1"/>
</dbReference>
<feature type="compositionally biased region" description="Gly residues" evidence="1">
    <location>
        <begin position="205"/>
        <end position="219"/>
    </location>
</feature>
<dbReference type="InterPro" id="IPR023214">
    <property type="entry name" value="HAD_sf"/>
</dbReference>
<dbReference type="InterPro" id="IPR051806">
    <property type="entry name" value="HAD-like_SPP"/>
</dbReference>
<accession>A0A927N3Q0</accession>
<evidence type="ECO:0000313" key="2">
    <source>
        <dbReference type="EMBL" id="MBE1609733.1"/>
    </source>
</evidence>
<protein>
    <submittedName>
        <fullName evidence="2">Beta-phosphoglucomutase-like phosphatase (HAD superfamily)</fullName>
    </submittedName>
</protein>
<feature type="region of interest" description="Disordered" evidence="1">
    <location>
        <begin position="90"/>
        <end position="112"/>
    </location>
</feature>
<sequence>MTSEHPVLHLDRIGAVVFDTDSVIADTARVHAGAWKRSIDEFLRQYSRQIGHTLAPFDVRADYLRFLDGRPGAEGVRDFLTARGVGLGEAPLPNGPSKGLSNRRSNRVPGGWASRDRDGVAAIVDRKTRYFLEEIDRYGVAAFPSTVRLVRDLRERGARTAAVSVTRHCFRMLAAAQVQRLFDVQVEGAEEDTDGNGPTHDPRGAPGGAGGAGQLGGADGAEVLDAHPSPASLSGCPTPSLFVEAVRRLGLPPSQAAVVEDTPAGVEAGRSGGFAVVVAVDRTDRAEELRAHGAHIVVRDLTDIVVAGRRRDPLVFGW</sequence>
<proteinExistence type="predicted"/>
<evidence type="ECO:0000256" key="1">
    <source>
        <dbReference type="SAM" id="MobiDB-lite"/>
    </source>
</evidence>
<dbReference type="NCBIfam" id="TIGR01509">
    <property type="entry name" value="HAD-SF-IA-v3"/>
    <property type="match status" value="1"/>
</dbReference>
<dbReference type="Proteomes" id="UP000638648">
    <property type="component" value="Unassembled WGS sequence"/>
</dbReference>
<dbReference type="SUPFAM" id="SSF56784">
    <property type="entry name" value="HAD-like"/>
    <property type="match status" value="1"/>
</dbReference>
<organism evidence="2 3">
    <name type="scientific">Actinopolymorpha pittospori</name>
    <dbReference type="NCBI Taxonomy" id="648752"/>
    <lineage>
        <taxon>Bacteria</taxon>
        <taxon>Bacillati</taxon>
        <taxon>Actinomycetota</taxon>
        <taxon>Actinomycetes</taxon>
        <taxon>Propionibacteriales</taxon>
        <taxon>Actinopolymorphaceae</taxon>
        <taxon>Actinopolymorpha</taxon>
    </lineage>
</organism>
<name>A0A927N3Q0_9ACTN</name>
<dbReference type="InterPro" id="IPR036412">
    <property type="entry name" value="HAD-like_sf"/>
</dbReference>
<keyword evidence="3" id="KW-1185">Reference proteome</keyword>
<dbReference type="InterPro" id="IPR023198">
    <property type="entry name" value="PGP-like_dom2"/>
</dbReference>
<dbReference type="RefSeq" id="WP_238361688.1">
    <property type="nucleotide sequence ID" value="NZ_BAABJL010000163.1"/>
</dbReference>
<gene>
    <name evidence="2" type="ORF">HEB94_006581</name>
</gene>
<dbReference type="Gene3D" id="3.40.50.1000">
    <property type="entry name" value="HAD superfamily/HAD-like"/>
    <property type="match status" value="2"/>
</dbReference>
<dbReference type="PANTHER" id="PTHR43481:SF4">
    <property type="entry name" value="GLYCEROL-1-PHOSPHATE PHOSPHOHYDROLASE 1-RELATED"/>
    <property type="match status" value="1"/>
</dbReference>
<feature type="region of interest" description="Disordered" evidence="1">
    <location>
        <begin position="189"/>
        <end position="229"/>
    </location>
</feature>
<evidence type="ECO:0000313" key="3">
    <source>
        <dbReference type="Proteomes" id="UP000638648"/>
    </source>
</evidence>
<dbReference type="EMBL" id="JADBEM010000001">
    <property type="protein sequence ID" value="MBE1609733.1"/>
    <property type="molecule type" value="Genomic_DNA"/>
</dbReference>
<dbReference type="Pfam" id="PF00702">
    <property type="entry name" value="Hydrolase"/>
    <property type="match status" value="1"/>
</dbReference>
<comment type="caution">
    <text evidence="2">The sequence shown here is derived from an EMBL/GenBank/DDBJ whole genome shotgun (WGS) entry which is preliminary data.</text>
</comment>
<dbReference type="GO" id="GO:0050308">
    <property type="term" value="F:sugar-phosphatase activity"/>
    <property type="evidence" value="ECO:0007669"/>
    <property type="project" value="TreeGrafter"/>
</dbReference>
<reference evidence="2" key="1">
    <citation type="submission" date="2020-10" db="EMBL/GenBank/DDBJ databases">
        <title>Sequencing the genomes of 1000 actinobacteria strains.</title>
        <authorList>
            <person name="Klenk H.-P."/>
        </authorList>
    </citation>
    <scope>NUCLEOTIDE SEQUENCE</scope>
    <source>
        <strain evidence="2">DSM 45354</strain>
    </source>
</reference>
<dbReference type="AlphaFoldDB" id="A0A927N3Q0"/>